<keyword evidence="5 15" id="KW-0812">Transmembrane</keyword>
<dbReference type="PANTHER" id="PTHR12147:SF22">
    <property type="entry name" value="ENDOPLASMIC RETICULUM METALLOPEPTIDASE 1"/>
    <property type="match status" value="1"/>
</dbReference>
<dbReference type="InterPro" id="IPR007484">
    <property type="entry name" value="Peptidase_M28"/>
</dbReference>
<evidence type="ECO:0000256" key="6">
    <source>
        <dbReference type="ARBA" id="ARBA00022723"/>
    </source>
</evidence>
<feature type="domain" description="Endoplasmic reticulum metallopeptidase 1-like C-terminal" evidence="17">
    <location>
        <begin position="641"/>
        <end position="859"/>
    </location>
</feature>
<evidence type="ECO:0000259" key="16">
    <source>
        <dbReference type="Pfam" id="PF04389"/>
    </source>
</evidence>
<evidence type="ECO:0000256" key="11">
    <source>
        <dbReference type="ARBA" id="ARBA00023049"/>
    </source>
</evidence>
<dbReference type="Pfam" id="PF04389">
    <property type="entry name" value="Peptidase_M28"/>
    <property type="match status" value="1"/>
</dbReference>
<name>A0A484BTX4_DRONA</name>
<keyword evidence="9" id="KW-0862">Zinc</keyword>
<evidence type="ECO:0000256" key="3">
    <source>
        <dbReference type="ARBA" id="ARBA00010918"/>
    </source>
</evidence>
<evidence type="ECO:0000256" key="14">
    <source>
        <dbReference type="ARBA" id="ARBA00078796"/>
    </source>
</evidence>
<keyword evidence="8" id="KW-0256">Endoplasmic reticulum</keyword>
<feature type="transmembrane region" description="Helical" evidence="15">
    <location>
        <begin position="612"/>
        <end position="635"/>
    </location>
</feature>
<feature type="transmembrane region" description="Helical" evidence="15">
    <location>
        <begin position="488"/>
        <end position="509"/>
    </location>
</feature>
<comment type="similarity">
    <text evidence="3">Belongs to the peptidase M28 family.</text>
</comment>
<dbReference type="InterPro" id="IPR048024">
    <property type="entry name" value="Fxna-like_M28_dom"/>
</dbReference>
<evidence type="ECO:0000256" key="15">
    <source>
        <dbReference type="SAM" id="Phobius"/>
    </source>
</evidence>
<dbReference type="Pfam" id="PF22249">
    <property type="entry name" value="ERMP1-TM"/>
    <property type="match status" value="1"/>
</dbReference>
<dbReference type="CDD" id="cd03875">
    <property type="entry name" value="M28_Fxna_like"/>
    <property type="match status" value="1"/>
</dbReference>
<feature type="domain" description="Endoplasmic reticulum metallopeptidase 1/1-A TM" evidence="18">
    <location>
        <begin position="410"/>
        <end position="628"/>
    </location>
</feature>
<dbReference type="FunFam" id="3.40.630.10:FF:000008">
    <property type="entry name" value="Endoplasmic reticulum metallopeptidase 1"/>
    <property type="match status" value="1"/>
</dbReference>
<evidence type="ECO:0000256" key="13">
    <source>
        <dbReference type="ARBA" id="ARBA00023180"/>
    </source>
</evidence>
<dbReference type="OMA" id="SPVEFYF"/>
<evidence type="ECO:0000256" key="5">
    <source>
        <dbReference type="ARBA" id="ARBA00022692"/>
    </source>
</evidence>
<comment type="subcellular location">
    <subcellularLocation>
        <location evidence="2">Endoplasmic reticulum membrane</location>
        <topology evidence="2">Multi-pass membrane protein</topology>
    </subcellularLocation>
</comment>
<keyword evidence="11" id="KW-0482">Metalloprotease</keyword>
<evidence type="ECO:0000256" key="1">
    <source>
        <dbReference type="ARBA" id="ARBA00001947"/>
    </source>
</evidence>
<dbReference type="SUPFAM" id="SSF53187">
    <property type="entry name" value="Zn-dependent exopeptidases"/>
    <property type="match status" value="1"/>
</dbReference>
<keyword evidence="13" id="KW-0325">Glycoprotein</keyword>
<evidence type="ECO:0000256" key="8">
    <source>
        <dbReference type="ARBA" id="ARBA00022824"/>
    </source>
</evidence>
<dbReference type="Proteomes" id="UP000295192">
    <property type="component" value="Unassembled WGS sequence"/>
</dbReference>
<dbReference type="EMBL" id="LSRL02000008">
    <property type="protein sequence ID" value="TDG51530.1"/>
    <property type="molecule type" value="Genomic_DNA"/>
</dbReference>
<dbReference type="InterPro" id="IPR053973">
    <property type="entry name" value="ERMP1-like_C"/>
</dbReference>
<evidence type="ECO:0000259" key="18">
    <source>
        <dbReference type="Pfam" id="PF22249"/>
    </source>
</evidence>
<dbReference type="InterPro" id="IPR053974">
    <property type="entry name" value="ERMP1_1-A_TM"/>
</dbReference>
<feature type="transmembrane region" description="Helical" evidence="15">
    <location>
        <begin position="450"/>
        <end position="476"/>
    </location>
</feature>
<dbReference type="InterPro" id="IPR045175">
    <property type="entry name" value="M28_fam"/>
</dbReference>
<evidence type="ECO:0000313" key="19">
    <source>
        <dbReference type="EMBL" id="TDG51530.1"/>
    </source>
</evidence>
<dbReference type="GO" id="GO:0046872">
    <property type="term" value="F:metal ion binding"/>
    <property type="evidence" value="ECO:0007669"/>
    <property type="project" value="UniProtKB-KW"/>
</dbReference>
<proteinExistence type="inferred from homology"/>
<feature type="transmembrane region" description="Helical" evidence="15">
    <location>
        <begin position="584"/>
        <end position="605"/>
    </location>
</feature>
<evidence type="ECO:0000259" key="17">
    <source>
        <dbReference type="Pfam" id="PF22248"/>
    </source>
</evidence>
<feature type="transmembrane region" description="Helical" evidence="15">
    <location>
        <begin position="377"/>
        <end position="397"/>
    </location>
</feature>
<reference evidence="19 20" key="1">
    <citation type="journal article" date="2019" name="J. Hered.">
        <title>An Improved Genome Assembly for Drosophila navojoa, the Basal Species in the mojavensis Cluster.</title>
        <authorList>
            <person name="Vanderlinde T."/>
            <person name="Dupim E.G."/>
            <person name="Nazario-Yepiz N.O."/>
            <person name="Carvalho A.B."/>
        </authorList>
    </citation>
    <scope>NUCLEOTIDE SEQUENCE [LARGE SCALE GENOMIC DNA]</scope>
    <source>
        <strain evidence="19">Navoj_Jal97</strain>
        <tissue evidence="19">Whole organism</tissue>
    </source>
</reference>
<evidence type="ECO:0000256" key="7">
    <source>
        <dbReference type="ARBA" id="ARBA00022801"/>
    </source>
</evidence>
<keyword evidence="20" id="KW-1185">Reference proteome</keyword>
<feature type="domain" description="Peptidase M28" evidence="16">
    <location>
        <begin position="143"/>
        <end position="338"/>
    </location>
</feature>
<dbReference type="Pfam" id="PF22248">
    <property type="entry name" value="ERMP1_C"/>
    <property type="match status" value="1"/>
</dbReference>
<evidence type="ECO:0000256" key="12">
    <source>
        <dbReference type="ARBA" id="ARBA00023136"/>
    </source>
</evidence>
<dbReference type="STRING" id="7232.A0A484BTX4"/>
<dbReference type="AlphaFoldDB" id="A0A484BTX4"/>
<keyword evidence="6" id="KW-0479">Metal-binding</keyword>
<protein>
    <recommendedName>
        <fullName evidence="14">FXNA-like protease</fullName>
    </recommendedName>
</protein>
<dbReference type="KEGG" id="dnv:108654065"/>
<feature type="transmembrane region" description="Helical" evidence="15">
    <location>
        <begin position="26"/>
        <end position="48"/>
    </location>
</feature>
<dbReference type="GO" id="GO:0006508">
    <property type="term" value="P:proteolysis"/>
    <property type="evidence" value="ECO:0007669"/>
    <property type="project" value="UniProtKB-KW"/>
</dbReference>
<feature type="transmembrane region" description="Helical" evidence="15">
    <location>
        <begin position="417"/>
        <end position="438"/>
    </location>
</feature>
<comment type="cofactor">
    <cofactor evidence="1">
        <name>Zn(2+)</name>
        <dbReference type="ChEBI" id="CHEBI:29105"/>
    </cofactor>
</comment>
<gene>
    <name evidence="19" type="ORF">AWZ03_001990</name>
</gene>
<comment type="caution">
    <text evidence="19">The sequence shown here is derived from an EMBL/GenBank/DDBJ whole genome shotgun (WGS) entry which is preliminary data.</text>
</comment>
<dbReference type="GO" id="GO:0008235">
    <property type="term" value="F:metalloexopeptidase activity"/>
    <property type="evidence" value="ECO:0007669"/>
    <property type="project" value="InterPro"/>
</dbReference>
<dbReference type="PANTHER" id="PTHR12147">
    <property type="entry name" value="METALLOPEPTIDASE M28 FAMILY MEMBER"/>
    <property type="match status" value="1"/>
</dbReference>
<dbReference type="Gene3D" id="3.40.630.10">
    <property type="entry name" value="Zn peptidases"/>
    <property type="match status" value="1"/>
</dbReference>
<accession>A0A484BTX4</accession>
<evidence type="ECO:0000256" key="4">
    <source>
        <dbReference type="ARBA" id="ARBA00022670"/>
    </source>
</evidence>
<keyword evidence="12 15" id="KW-0472">Membrane</keyword>
<evidence type="ECO:0000256" key="10">
    <source>
        <dbReference type="ARBA" id="ARBA00022989"/>
    </source>
</evidence>
<evidence type="ECO:0000256" key="9">
    <source>
        <dbReference type="ARBA" id="ARBA00022833"/>
    </source>
</evidence>
<dbReference type="GO" id="GO:0005789">
    <property type="term" value="C:endoplasmic reticulum membrane"/>
    <property type="evidence" value="ECO:0007669"/>
    <property type="project" value="UniProtKB-SubCell"/>
</dbReference>
<keyword evidence="4" id="KW-0645">Protease</keyword>
<feature type="transmembrane region" description="Helical" evidence="15">
    <location>
        <begin position="515"/>
        <end position="533"/>
    </location>
</feature>
<evidence type="ECO:0000313" key="20">
    <source>
        <dbReference type="Proteomes" id="UP000295192"/>
    </source>
</evidence>
<keyword evidence="7" id="KW-0378">Hydrolase</keyword>
<keyword evidence="10 15" id="KW-1133">Transmembrane helix</keyword>
<organism evidence="19 20">
    <name type="scientific">Drosophila navojoa</name>
    <name type="common">Fruit fly</name>
    <dbReference type="NCBI Taxonomy" id="7232"/>
    <lineage>
        <taxon>Eukaryota</taxon>
        <taxon>Metazoa</taxon>
        <taxon>Ecdysozoa</taxon>
        <taxon>Arthropoda</taxon>
        <taxon>Hexapoda</taxon>
        <taxon>Insecta</taxon>
        <taxon>Pterygota</taxon>
        <taxon>Neoptera</taxon>
        <taxon>Endopterygota</taxon>
        <taxon>Diptera</taxon>
        <taxon>Brachycera</taxon>
        <taxon>Muscomorpha</taxon>
        <taxon>Ephydroidea</taxon>
        <taxon>Drosophilidae</taxon>
        <taxon>Drosophila</taxon>
    </lineage>
</organism>
<sequence length="861" mass="97197">MDISESMDTATIDLAEKSHVKNKLPWYHASSFLLLWPALFFAVAYPLYNAMPKPVNIDEELYKPGQFVSERAQHLLLELDRLGPKIIGDEMNEKTMIEFLLREMDSVHREMRHDLYTLEVDVQRASGAYLAVDSINMYQAVQNVIVKLTPRQSNSSAYLLVNSHYDTKVGSVGAGDAGSMVVTMLEVLRQLATSNDSFEHPVIFLFNGAEESELHGSHAFITQHKWSPSCKALINVDSLGAGGRELLFRAGPFHPWLIRHYKAAAKHPFGTTLAEEIFESRIANSKSDFGIFRDYGPLPGLDMVVQYNGFVYHTKYDRFDVISRDSLQSTGDNLLALVRSISNAKEMRDIKAHAKGRSVYFDFLGLFFVSYLESTAIFLNIGFGGGGIIIVYFSLWYMSNKLNIDVGTVVQEFAIMFLMELVSFGLALGLPMLIATFYDAGKRTMTYFTNSWLVIGIYIVPSIIGLVLPVTIYLIIGRNKRIPSNYRLQIAGHAHCIFFALLCIVLTILSVRSAYLFMISLLFYVGALCINMISKLHERGYFWSLVLGACQAIPFLYFSYLFYACLVIYIPLTGRTGTTANPDLQIAILCAAGTILALGFLAPLINVFRYPVIIIGIMTATTFLFVLVSVSELGFPYRPRTNVMRLNFLQVNRKLYDYNGSISHQDAGYYFGLHDHRKEQPLRDKLDLTGMVGIADTCDCQMRCGLPCGTQRWLPRTQPVQMPGDTTLELLNKTVVNSGYSIRYSFQLTGPSRMTIYLMPLEGVKMVDWSFLRGMLDSPAKYKPPYQISFTWGADSSPIKFYVELTKTNGKFNEPVFEIGIAGHYLSHVHKRDALSALFIKEFPDFVNAVEWPTSYDRYIY</sequence>
<evidence type="ECO:0000256" key="2">
    <source>
        <dbReference type="ARBA" id="ARBA00004477"/>
    </source>
</evidence>
<feature type="transmembrane region" description="Helical" evidence="15">
    <location>
        <begin position="545"/>
        <end position="572"/>
    </location>
</feature>
<dbReference type="OrthoDB" id="76293at2759"/>